<organism evidence="1 2">
    <name type="scientific">Colletotrichum incanum</name>
    <name type="common">Soybean anthracnose fungus</name>
    <dbReference type="NCBI Taxonomy" id="1573173"/>
    <lineage>
        <taxon>Eukaryota</taxon>
        <taxon>Fungi</taxon>
        <taxon>Dikarya</taxon>
        <taxon>Ascomycota</taxon>
        <taxon>Pezizomycotina</taxon>
        <taxon>Sordariomycetes</taxon>
        <taxon>Hypocreomycetidae</taxon>
        <taxon>Glomerellales</taxon>
        <taxon>Glomerellaceae</taxon>
        <taxon>Colletotrichum</taxon>
        <taxon>Colletotrichum spaethianum species complex</taxon>
    </lineage>
</organism>
<protein>
    <submittedName>
        <fullName evidence="1">Uncharacterized protein</fullName>
    </submittedName>
</protein>
<keyword evidence="2" id="KW-1185">Reference proteome</keyword>
<dbReference type="EMBL" id="LFIW01002328">
    <property type="protein sequence ID" value="KZL74414.1"/>
    <property type="molecule type" value="Genomic_DNA"/>
</dbReference>
<evidence type="ECO:0000313" key="1">
    <source>
        <dbReference type="EMBL" id="KZL74414.1"/>
    </source>
</evidence>
<accession>A0A166VC24</accession>
<dbReference type="Proteomes" id="UP000076584">
    <property type="component" value="Unassembled WGS sequence"/>
</dbReference>
<dbReference type="AlphaFoldDB" id="A0A166VC24"/>
<gene>
    <name evidence="1" type="ORF">CI238_04422</name>
</gene>
<proteinExistence type="predicted"/>
<sequence>MRLKDSITLRSIAIIELVFMKAYTAAASTVRQTELLRSLRKSQLVLFQTKQRRKIEISELPRLERNSIVPFTTAQRMSVMLVKTTIGYEFGSVRGFKGPGSIPVPPVGFLAHDEMGSGEWRIYRLQDDVMIIADVPSSRRTPPDAKGIWEKLIRRLHGIFLEQLGKVRVVYLLREE</sequence>
<reference evidence="1 2" key="1">
    <citation type="submission" date="2015-06" db="EMBL/GenBank/DDBJ databases">
        <title>Survival trade-offs in plant roots during colonization by closely related pathogenic and mutualistic fungi.</title>
        <authorList>
            <person name="Hacquard S."/>
            <person name="Kracher B."/>
            <person name="Hiruma K."/>
            <person name="Weinman A."/>
            <person name="Muench P."/>
            <person name="Garrido Oter R."/>
            <person name="Ver Loren van Themaat E."/>
            <person name="Dallerey J.-F."/>
            <person name="Damm U."/>
            <person name="Henrissat B."/>
            <person name="Lespinet O."/>
            <person name="Thon M."/>
            <person name="Kemen E."/>
            <person name="McHardy A.C."/>
            <person name="Schulze-Lefert P."/>
            <person name="O'Connell R.J."/>
        </authorList>
    </citation>
    <scope>NUCLEOTIDE SEQUENCE [LARGE SCALE GENOMIC DNA]</scope>
    <source>
        <strain evidence="1 2">MAFF 238704</strain>
    </source>
</reference>
<evidence type="ECO:0000313" key="2">
    <source>
        <dbReference type="Proteomes" id="UP000076584"/>
    </source>
</evidence>
<comment type="caution">
    <text evidence="1">The sequence shown here is derived from an EMBL/GenBank/DDBJ whole genome shotgun (WGS) entry which is preliminary data.</text>
</comment>
<name>A0A166VC24_COLIC</name>